<accession>A0ACB9N136</accession>
<dbReference type="Proteomes" id="UP001057402">
    <property type="component" value="Chromosome 8"/>
</dbReference>
<evidence type="ECO:0000313" key="1">
    <source>
        <dbReference type="EMBL" id="KAI4330235.1"/>
    </source>
</evidence>
<dbReference type="EMBL" id="CM042887">
    <property type="protein sequence ID" value="KAI4330235.1"/>
    <property type="molecule type" value="Genomic_DNA"/>
</dbReference>
<proteinExistence type="predicted"/>
<sequence length="271" mass="28908">METSEVIVASLEGKNRKAGFVESGYCCGPHTAGMGGCCRCVAGSGEPLWGDRGGLEDSSLKPMGVTAGGNAIGSRICSPPAAGPVLQLLGPGRREEELHRLGGRVVEPVLWEMELVTTATREASGTGLGRGRNRERRRRIKAAIVGSGDSRGSVLAAAVRKSLVEDGLEAPMAVKTPRCMGDSGWNNLMRTTRRLCHRKLHGMKNSLRKLLPFHVASRDWFDRIAVLVAAQMAGSLQVAGVLLQERWLADAAVSADSEDAVDVELSRVELL</sequence>
<evidence type="ECO:0000313" key="2">
    <source>
        <dbReference type="Proteomes" id="UP001057402"/>
    </source>
</evidence>
<name>A0ACB9N136_9MYRT</name>
<comment type="caution">
    <text evidence="1">The sequence shown here is derived from an EMBL/GenBank/DDBJ whole genome shotgun (WGS) entry which is preliminary data.</text>
</comment>
<protein>
    <submittedName>
        <fullName evidence="1">Uncharacterized protein</fullName>
    </submittedName>
</protein>
<organism evidence="1 2">
    <name type="scientific">Melastoma candidum</name>
    <dbReference type="NCBI Taxonomy" id="119954"/>
    <lineage>
        <taxon>Eukaryota</taxon>
        <taxon>Viridiplantae</taxon>
        <taxon>Streptophyta</taxon>
        <taxon>Embryophyta</taxon>
        <taxon>Tracheophyta</taxon>
        <taxon>Spermatophyta</taxon>
        <taxon>Magnoliopsida</taxon>
        <taxon>eudicotyledons</taxon>
        <taxon>Gunneridae</taxon>
        <taxon>Pentapetalae</taxon>
        <taxon>rosids</taxon>
        <taxon>malvids</taxon>
        <taxon>Myrtales</taxon>
        <taxon>Melastomataceae</taxon>
        <taxon>Melastomatoideae</taxon>
        <taxon>Melastomateae</taxon>
        <taxon>Melastoma</taxon>
    </lineage>
</organism>
<gene>
    <name evidence="1" type="ORF">MLD38_028535</name>
</gene>
<keyword evidence="2" id="KW-1185">Reference proteome</keyword>
<reference evidence="2" key="1">
    <citation type="journal article" date="2023" name="Front. Plant Sci.">
        <title>Chromosomal-level genome assembly of Melastoma candidum provides insights into trichome evolution.</title>
        <authorList>
            <person name="Zhong Y."/>
            <person name="Wu W."/>
            <person name="Sun C."/>
            <person name="Zou P."/>
            <person name="Liu Y."/>
            <person name="Dai S."/>
            <person name="Zhou R."/>
        </authorList>
    </citation>
    <scope>NUCLEOTIDE SEQUENCE [LARGE SCALE GENOMIC DNA]</scope>
</reference>